<dbReference type="InterPro" id="IPR019405">
    <property type="entry name" value="Lactonase_7-beta_prop"/>
</dbReference>
<dbReference type="PANTHER" id="PTHR30344">
    <property type="entry name" value="6-PHOSPHOGLUCONOLACTONASE-RELATED"/>
    <property type="match status" value="1"/>
</dbReference>
<gene>
    <name evidence="2" type="ORF">METZ01_LOCUS467312</name>
</gene>
<accession>A0A383B523</accession>
<dbReference type="SUPFAM" id="SSF51004">
    <property type="entry name" value="C-terminal (heme d1) domain of cytochrome cd1-nitrite reductase"/>
    <property type="match status" value="1"/>
</dbReference>
<sequence>PSGKFLLTAQYGGGSTAFFPLDAKGNLGEPTIHEHKGGSKVVQRRQDSPHPHWCGFSPDGKFALVPDLGLDQIVIYKVNAERTGMTPHAFGESVPGGGPRHMRFSSDGKFIYLLNELSLSVTTFAWDSKNGLAKALTTTPALSEEAKAAESFNSSAEILVHPGGKFVYSSNRGHDSVTLYHAKPNTGKLKVEQIQPIRGAFPRNINLTPGADWLLAAGADSNTIAAHRIDQTTGRLTYQRGSVINVPS</sequence>
<dbReference type="Pfam" id="PF10282">
    <property type="entry name" value="Lactonase"/>
    <property type="match status" value="1"/>
</dbReference>
<dbReference type="PANTHER" id="PTHR30344:SF1">
    <property type="entry name" value="6-PHOSPHOGLUCONOLACTONASE"/>
    <property type="match status" value="1"/>
</dbReference>
<protein>
    <recommendedName>
        <fullName evidence="3">3-carboxymuconate cyclase</fullName>
    </recommendedName>
</protein>
<dbReference type="InterPro" id="IPR015943">
    <property type="entry name" value="WD40/YVTN_repeat-like_dom_sf"/>
</dbReference>
<dbReference type="InterPro" id="IPR011048">
    <property type="entry name" value="Haem_d1_sf"/>
</dbReference>
<dbReference type="GO" id="GO:0005829">
    <property type="term" value="C:cytosol"/>
    <property type="evidence" value="ECO:0007669"/>
    <property type="project" value="TreeGrafter"/>
</dbReference>
<reference evidence="2" key="1">
    <citation type="submission" date="2018-05" db="EMBL/GenBank/DDBJ databases">
        <authorList>
            <person name="Lanie J.A."/>
            <person name="Ng W.-L."/>
            <person name="Kazmierczak K.M."/>
            <person name="Andrzejewski T.M."/>
            <person name="Davidsen T.M."/>
            <person name="Wayne K.J."/>
            <person name="Tettelin H."/>
            <person name="Glass J.I."/>
            <person name="Rusch D."/>
            <person name="Podicherti R."/>
            <person name="Tsui H.-C.T."/>
            <person name="Winkler M.E."/>
        </authorList>
    </citation>
    <scope>NUCLEOTIDE SEQUENCE</scope>
</reference>
<dbReference type="GO" id="GO:0017057">
    <property type="term" value="F:6-phosphogluconolactonase activity"/>
    <property type="evidence" value="ECO:0007669"/>
    <property type="project" value="TreeGrafter"/>
</dbReference>
<dbReference type="EMBL" id="UINC01197134">
    <property type="protein sequence ID" value="SVE14458.1"/>
    <property type="molecule type" value="Genomic_DNA"/>
</dbReference>
<evidence type="ECO:0000256" key="1">
    <source>
        <dbReference type="ARBA" id="ARBA00005564"/>
    </source>
</evidence>
<feature type="non-terminal residue" evidence="2">
    <location>
        <position position="248"/>
    </location>
</feature>
<comment type="similarity">
    <text evidence="1">Belongs to the cycloisomerase 2 family.</text>
</comment>
<dbReference type="Gene3D" id="2.130.10.10">
    <property type="entry name" value="YVTN repeat-like/Quinoprotein amine dehydrogenase"/>
    <property type="match status" value="1"/>
</dbReference>
<dbReference type="AlphaFoldDB" id="A0A383B523"/>
<name>A0A383B523_9ZZZZ</name>
<evidence type="ECO:0000313" key="2">
    <source>
        <dbReference type="EMBL" id="SVE14458.1"/>
    </source>
</evidence>
<organism evidence="2">
    <name type="scientific">marine metagenome</name>
    <dbReference type="NCBI Taxonomy" id="408172"/>
    <lineage>
        <taxon>unclassified sequences</taxon>
        <taxon>metagenomes</taxon>
        <taxon>ecological metagenomes</taxon>
    </lineage>
</organism>
<evidence type="ECO:0008006" key="3">
    <source>
        <dbReference type="Google" id="ProtNLM"/>
    </source>
</evidence>
<feature type="non-terminal residue" evidence="2">
    <location>
        <position position="1"/>
    </location>
</feature>
<dbReference type="InterPro" id="IPR050282">
    <property type="entry name" value="Cycloisomerase_2"/>
</dbReference>
<proteinExistence type="inferred from homology"/>